<dbReference type="PROSITE" id="PS00901">
    <property type="entry name" value="CYS_SYNTHASE"/>
    <property type="match status" value="1"/>
</dbReference>
<feature type="binding site" evidence="11">
    <location>
        <position position="266"/>
    </location>
    <ligand>
        <name>pyridoxal 5'-phosphate</name>
        <dbReference type="ChEBI" id="CHEBI:597326"/>
    </ligand>
</feature>
<evidence type="ECO:0000256" key="1">
    <source>
        <dbReference type="ARBA" id="ARBA00001933"/>
    </source>
</evidence>
<evidence type="ECO:0000259" key="14">
    <source>
        <dbReference type="Pfam" id="PF00291"/>
    </source>
</evidence>
<dbReference type="InterPro" id="IPR036052">
    <property type="entry name" value="TrpB-like_PALP_sf"/>
</dbReference>
<evidence type="ECO:0000256" key="6">
    <source>
        <dbReference type="ARBA" id="ARBA00022605"/>
    </source>
</evidence>
<comment type="cofactor">
    <cofactor evidence="1 11 13">
        <name>pyridoxal 5'-phosphate</name>
        <dbReference type="ChEBI" id="CHEBI:597326"/>
    </cofactor>
</comment>
<evidence type="ECO:0000256" key="8">
    <source>
        <dbReference type="ARBA" id="ARBA00022898"/>
    </source>
</evidence>
<dbReference type="Gene3D" id="3.40.50.1100">
    <property type="match status" value="2"/>
</dbReference>
<sequence>MSHVANSVHDLIGNTPMLRIRHFPLPRGVRLFAKLEMFNPGGSVKDRLGVALIQAGEESGKLKPGGTIIEPTAGNTGIGLALAAIGKGYRVIFTVPEKFSVEKQQLMRALGAEIVNTPTEKGMRGAIERARELQQEIPNAYCPQQFANPANPEAHYRTTGPEIWEQLDGDVDVFVSGAGSGGTFMGAARYLKEQRQDVRTVIVEPEGSILNGGEPGPHKTEGIGMEFLPEYMDRSYFDAVYTISDREAFHYVKELALKEGLLVGSSSGAAFAAALREAEKATSGKSIVVIFPDSSERYLSQDIYEFEEKEDN</sequence>
<dbReference type="FunFam" id="3.40.50.1100:FF:000003">
    <property type="entry name" value="Cystathionine beta-synthase"/>
    <property type="match status" value="1"/>
</dbReference>
<dbReference type="Proteomes" id="UP000188603">
    <property type="component" value="Chromosome"/>
</dbReference>
<evidence type="ECO:0000256" key="7">
    <source>
        <dbReference type="ARBA" id="ARBA00022679"/>
    </source>
</evidence>
<name>A0A1U9K771_9BACL</name>
<feature type="binding site" evidence="11">
    <location>
        <begin position="179"/>
        <end position="183"/>
    </location>
    <ligand>
        <name>pyridoxal 5'-phosphate</name>
        <dbReference type="ChEBI" id="CHEBI:597326"/>
    </ligand>
</feature>
<evidence type="ECO:0000256" key="5">
    <source>
        <dbReference type="ARBA" id="ARBA00019371"/>
    </source>
</evidence>
<keyword evidence="8 11" id="KW-0663">Pyridoxal phosphate</keyword>
<evidence type="ECO:0000313" key="16">
    <source>
        <dbReference type="Proteomes" id="UP000188603"/>
    </source>
</evidence>
<dbReference type="InterPro" id="IPR001926">
    <property type="entry name" value="TrpB-like_PALP"/>
</dbReference>
<dbReference type="Pfam" id="PF00291">
    <property type="entry name" value="PALP"/>
    <property type="match status" value="1"/>
</dbReference>
<evidence type="ECO:0000256" key="2">
    <source>
        <dbReference type="ARBA" id="ARBA00004962"/>
    </source>
</evidence>
<dbReference type="RefSeq" id="WP_077719769.1">
    <property type="nucleotide sequence ID" value="NZ_CP019699.1"/>
</dbReference>
<gene>
    <name evidence="15" type="ORF">B0W44_08995</name>
</gene>
<evidence type="ECO:0000256" key="13">
    <source>
        <dbReference type="RuleBase" id="RU003985"/>
    </source>
</evidence>
<dbReference type="EC" id="2.5.1.47" evidence="4 13"/>
<keyword evidence="9 13" id="KW-0198">Cysteine biosynthesis</keyword>
<comment type="catalytic activity">
    <reaction evidence="10 13">
        <text>O-acetyl-L-serine + hydrogen sulfide = L-cysteine + acetate</text>
        <dbReference type="Rhea" id="RHEA:14829"/>
        <dbReference type="ChEBI" id="CHEBI:29919"/>
        <dbReference type="ChEBI" id="CHEBI:30089"/>
        <dbReference type="ChEBI" id="CHEBI:35235"/>
        <dbReference type="ChEBI" id="CHEBI:58340"/>
        <dbReference type="EC" id="2.5.1.47"/>
    </reaction>
</comment>
<dbReference type="UniPathway" id="UPA00136">
    <property type="reaction ID" value="UER00200"/>
</dbReference>
<dbReference type="GO" id="GO:0006535">
    <property type="term" value="P:cysteine biosynthetic process from serine"/>
    <property type="evidence" value="ECO:0007669"/>
    <property type="project" value="UniProtKB-UniRule"/>
</dbReference>
<dbReference type="EMBL" id="CP019699">
    <property type="protein sequence ID" value="AQS55907.1"/>
    <property type="molecule type" value="Genomic_DNA"/>
</dbReference>
<keyword evidence="6 13" id="KW-0028">Amino-acid biosynthesis</keyword>
<feature type="binding site" evidence="11">
    <location>
        <position position="75"/>
    </location>
    <ligand>
        <name>pyridoxal 5'-phosphate</name>
        <dbReference type="ChEBI" id="CHEBI:597326"/>
    </ligand>
</feature>
<keyword evidence="7 13" id="KW-0808">Transferase</keyword>
<dbReference type="InterPro" id="IPR001216">
    <property type="entry name" value="P-phosphate_BS"/>
</dbReference>
<dbReference type="OrthoDB" id="9808024at2"/>
<dbReference type="InterPro" id="IPR050214">
    <property type="entry name" value="Cys_Synth/Cystath_Beta-Synth"/>
</dbReference>
<accession>A0A1U9K771</accession>
<evidence type="ECO:0000313" key="15">
    <source>
        <dbReference type="EMBL" id="AQS55907.1"/>
    </source>
</evidence>
<evidence type="ECO:0000256" key="11">
    <source>
        <dbReference type="PIRSR" id="PIRSR605856-50"/>
    </source>
</evidence>
<feature type="domain" description="Tryptophan synthase beta chain-like PALP" evidence="14">
    <location>
        <begin position="10"/>
        <end position="293"/>
    </location>
</feature>
<dbReference type="FunFam" id="3.40.50.1100:FF:000118">
    <property type="entry name" value="Related to CYS4-cystathionine beta-synthase"/>
    <property type="match status" value="1"/>
</dbReference>
<evidence type="ECO:0000256" key="9">
    <source>
        <dbReference type="ARBA" id="ARBA00023192"/>
    </source>
</evidence>
<proteinExistence type="inferred from homology"/>
<dbReference type="InterPro" id="IPR005859">
    <property type="entry name" value="CysK"/>
</dbReference>
<dbReference type="KEGG" id="ntr:B0W44_08995"/>
<dbReference type="NCBIfam" id="TIGR01139">
    <property type="entry name" value="cysK"/>
    <property type="match status" value="1"/>
</dbReference>
<protein>
    <recommendedName>
        <fullName evidence="5 13">Cysteine synthase</fullName>
        <ecNumber evidence="4 13">2.5.1.47</ecNumber>
    </recommendedName>
</protein>
<dbReference type="PANTHER" id="PTHR10314">
    <property type="entry name" value="CYSTATHIONINE BETA-SYNTHASE"/>
    <property type="match status" value="1"/>
</dbReference>
<dbReference type="NCBIfam" id="TIGR01136">
    <property type="entry name" value="cysKM"/>
    <property type="match status" value="1"/>
</dbReference>
<dbReference type="GO" id="GO:0004124">
    <property type="term" value="F:cysteine synthase activity"/>
    <property type="evidence" value="ECO:0007669"/>
    <property type="project" value="UniProtKB-UniRule"/>
</dbReference>
<dbReference type="AlphaFoldDB" id="A0A1U9K771"/>
<comment type="pathway">
    <text evidence="2">Amino-acid biosynthesis; L-cysteine biosynthesis; L-cysteine from L-serine: step 2/2.</text>
</comment>
<organism evidence="15 16">
    <name type="scientific">Novibacillus thermophilus</name>
    <dbReference type="NCBI Taxonomy" id="1471761"/>
    <lineage>
        <taxon>Bacteria</taxon>
        <taxon>Bacillati</taxon>
        <taxon>Bacillota</taxon>
        <taxon>Bacilli</taxon>
        <taxon>Bacillales</taxon>
        <taxon>Thermoactinomycetaceae</taxon>
        <taxon>Novibacillus</taxon>
    </lineage>
</organism>
<dbReference type="SUPFAM" id="SSF53686">
    <property type="entry name" value="Tryptophan synthase beta subunit-like PLP-dependent enzymes"/>
    <property type="match status" value="1"/>
</dbReference>
<dbReference type="CDD" id="cd01561">
    <property type="entry name" value="CBS_like"/>
    <property type="match status" value="1"/>
</dbReference>
<comment type="similarity">
    <text evidence="3 13">Belongs to the cysteine synthase/cystathionine beta-synthase family.</text>
</comment>
<evidence type="ECO:0000256" key="12">
    <source>
        <dbReference type="PIRSR" id="PIRSR605856-51"/>
    </source>
</evidence>
<reference evidence="15 16" key="1">
    <citation type="journal article" date="2015" name="Int. J. Syst. Evol. Microbiol.">
        <title>Novibacillus thermophilus gen. nov., sp. nov., a Gram-staining-negative and moderately thermophilic member of the family Thermoactinomycetaceae.</title>
        <authorList>
            <person name="Yang G."/>
            <person name="Chen J."/>
            <person name="Zhou S."/>
        </authorList>
    </citation>
    <scope>NUCLEOTIDE SEQUENCE [LARGE SCALE GENOMIC DNA]</scope>
    <source>
        <strain evidence="15 16">SG-1</strain>
    </source>
</reference>
<feature type="modified residue" description="N6-(pyridoxal phosphate)lysine" evidence="12">
    <location>
        <position position="45"/>
    </location>
</feature>
<evidence type="ECO:0000256" key="10">
    <source>
        <dbReference type="ARBA" id="ARBA00047931"/>
    </source>
</evidence>
<evidence type="ECO:0000256" key="4">
    <source>
        <dbReference type="ARBA" id="ARBA00012681"/>
    </source>
</evidence>
<keyword evidence="16" id="KW-1185">Reference proteome</keyword>
<dbReference type="STRING" id="1471761.B0W44_08995"/>
<evidence type="ECO:0000256" key="3">
    <source>
        <dbReference type="ARBA" id="ARBA00007103"/>
    </source>
</evidence>
<dbReference type="InterPro" id="IPR005856">
    <property type="entry name" value="Cys_synth"/>
</dbReference>